<dbReference type="AlphaFoldDB" id="A0A7W7ZR68"/>
<evidence type="ECO:0000313" key="2">
    <source>
        <dbReference type="Proteomes" id="UP000584867"/>
    </source>
</evidence>
<comment type="caution">
    <text evidence="1">The sequence shown here is derived from an EMBL/GenBank/DDBJ whole genome shotgun (WGS) entry which is preliminary data.</text>
</comment>
<dbReference type="EMBL" id="JACHIO010000012">
    <property type="protein sequence ID" value="MBB5064627.1"/>
    <property type="molecule type" value="Genomic_DNA"/>
</dbReference>
<accession>A0A7W7ZR68</accession>
<name>A0A7W7ZR68_9BACT</name>
<protein>
    <submittedName>
        <fullName evidence="1">Short-subunit dehydrogenase</fullName>
    </submittedName>
</protein>
<dbReference type="Proteomes" id="UP000584867">
    <property type="component" value="Unassembled WGS sequence"/>
</dbReference>
<sequence length="35" mass="3607">MAPTKLVAVITGASSGIGLEFARKLAKTHDLVLVV</sequence>
<organism evidence="1 2">
    <name type="scientific">Granulicella mallensis</name>
    <dbReference type="NCBI Taxonomy" id="940614"/>
    <lineage>
        <taxon>Bacteria</taxon>
        <taxon>Pseudomonadati</taxon>
        <taxon>Acidobacteriota</taxon>
        <taxon>Terriglobia</taxon>
        <taxon>Terriglobales</taxon>
        <taxon>Acidobacteriaceae</taxon>
        <taxon>Granulicella</taxon>
    </lineage>
</organism>
<evidence type="ECO:0000313" key="1">
    <source>
        <dbReference type="EMBL" id="MBB5064627.1"/>
    </source>
</evidence>
<reference evidence="1 2" key="1">
    <citation type="submission" date="2020-08" db="EMBL/GenBank/DDBJ databases">
        <title>Genomic Encyclopedia of Type Strains, Phase IV (KMG-V): Genome sequencing to study the core and pangenomes of soil and plant-associated prokaryotes.</title>
        <authorList>
            <person name="Whitman W."/>
        </authorList>
    </citation>
    <scope>NUCLEOTIDE SEQUENCE [LARGE SCALE GENOMIC DNA]</scope>
    <source>
        <strain evidence="1 2">X5P3</strain>
    </source>
</reference>
<dbReference type="SUPFAM" id="SSF51735">
    <property type="entry name" value="NAD(P)-binding Rossmann-fold domains"/>
    <property type="match status" value="1"/>
</dbReference>
<gene>
    <name evidence="1" type="ORF">HDF15_002987</name>
</gene>
<proteinExistence type="predicted"/>
<dbReference type="InterPro" id="IPR036291">
    <property type="entry name" value="NAD(P)-bd_dom_sf"/>
</dbReference>
<dbReference type="Gene3D" id="3.40.50.720">
    <property type="entry name" value="NAD(P)-binding Rossmann-like Domain"/>
    <property type="match status" value="1"/>
</dbReference>